<reference evidence="1" key="1">
    <citation type="submission" date="2021-02" db="EMBL/GenBank/DDBJ databases">
        <authorList>
            <consortium name="DOE Joint Genome Institute"/>
            <person name="Ahrendt S."/>
            <person name="Looney B.P."/>
            <person name="Miyauchi S."/>
            <person name="Morin E."/>
            <person name="Drula E."/>
            <person name="Courty P.E."/>
            <person name="Chicoki N."/>
            <person name="Fauchery L."/>
            <person name="Kohler A."/>
            <person name="Kuo A."/>
            <person name="Labutti K."/>
            <person name="Pangilinan J."/>
            <person name="Lipzen A."/>
            <person name="Riley R."/>
            <person name="Andreopoulos W."/>
            <person name="He G."/>
            <person name="Johnson J."/>
            <person name="Barry K.W."/>
            <person name="Grigoriev I.V."/>
            <person name="Nagy L."/>
            <person name="Hibbett D."/>
            <person name="Henrissat B."/>
            <person name="Matheny P.B."/>
            <person name="Labbe J."/>
            <person name="Martin F."/>
        </authorList>
    </citation>
    <scope>NUCLEOTIDE SEQUENCE</scope>
    <source>
        <strain evidence="1">EC-137</strain>
    </source>
</reference>
<sequence length="153" mass="16465">MFAAVRVARPAGSVARNTIKNLSSARALSTSAIRRSDDGHHAAAPAIFGTGAKPGEVPTDENQSTGLERIQIFGNLRGIHVFDKEPLDASRLGTLKDPIKVVSPVPERIIGCTGFPAESHDTLWFKLTNNEIRRCPECGSGAPFSPWFLSQTL</sequence>
<gene>
    <name evidence="1" type="ORF">K488DRAFT_48432</name>
</gene>
<proteinExistence type="predicted"/>
<organism evidence="1 2">
    <name type="scientific">Vararia minispora EC-137</name>
    <dbReference type="NCBI Taxonomy" id="1314806"/>
    <lineage>
        <taxon>Eukaryota</taxon>
        <taxon>Fungi</taxon>
        <taxon>Dikarya</taxon>
        <taxon>Basidiomycota</taxon>
        <taxon>Agaricomycotina</taxon>
        <taxon>Agaricomycetes</taxon>
        <taxon>Russulales</taxon>
        <taxon>Lachnocladiaceae</taxon>
        <taxon>Vararia</taxon>
    </lineage>
</organism>
<comment type="caution">
    <text evidence="1">The sequence shown here is derived from an EMBL/GenBank/DDBJ whole genome shotgun (WGS) entry which is preliminary data.</text>
</comment>
<dbReference type="Proteomes" id="UP000814128">
    <property type="component" value="Unassembled WGS sequence"/>
</dbReference>
<protein>
    <submittedName>
        <fullName evidence="1">Cytochrome c oxidase subunit VB-domain-containing protein</fullName>
    </submittedName>
</protein>
<accession>A0ACB8QNV1</accession>
<name>A0ACB8QNV1_9AGAM</name>
<reference evidence="1" key="2">
    <citation type="journal article" date="2022" name="New Phytol.">
        <title>Evolutionary transition to the ectomycorrhizal habit in the genomes of a hyperdiverse lineage of mushroom-forming fungi.</title>
        <authorList>
            <person name="Looney B."/>
            <person name="Miyauchi S."/>
            <person name="Morin E."/>
            <person name="Drula E."/>
            <person name="Courty P.E."/>
            <person name="Kohler A."/>
            <person name="Kuo A."/>
            <person name="LaButti K."/>
            <person name="Pangilinan J."/>
            <person name="Lipzen A."/>
            <person name="Riley R."/>
            <person name="Andreopoulos W."/>
            <person name="He G."/>
            <person name="Johnson J."/>
            <person name="Nolan M."/>
            <person name="Tritt A."/>
            <person name="Barry K.W."/>
            <person name="Grigoriev I.V."/>
            <person name="Nagy L.G."/>
            <person name="Hibbett D."/>
            <person name="Henrissat B."/>
            <person name="Matheny P.B."/>
            <person name="Labbe J."/>
            <person name="Martin F.M."/>
        </authorList>
    </citation>
    <scope>NUCLEOTIDE SEQUENCE</scope>
    <source>
        <strain evidence="1">EC-137</strain>
    </source>
</reference>
<dbReference type="EMBL" id="MU273528">
    <property type="protein sequence ID" value="KAI0033076.1"/>
    <property type="molecule type" value="Genomic_DNA"/>
</dbReference>
<keyword evidence="2" id="KW-1185">Reference proteome</keyword>
<evidence type="ECO:0000313" key="2">
    <source>
        <dbReference type="Proteomes" id="UP000814128"/>
    </source>
</evidence>
<evidence type="ECO:0000313" key="1">
    <source>
        <dbReference type="EMBL" id="KAI0033076.1"/>
    </source>
</evidence>